<evidence type="ECO:0000256" key="7">
    <source>
        <dbReference type="ARBA" id="ARBA00061580"/>
    </source>
</evidence>
<protein>
    <recommendedName>
        <fullName evidence="8">Metal-dependent carboxypeptidase</fullName>
        <ecNumber evidence="8">3.4.17.19</ecNumber>
    </recommendedName>
</protein>
<evidence type="ECO:0000313" key="12">
    <source>
        <dbReference type="Proteomes" id="UP000568839"/>
    </source>
</evidence>
<keyword evidence="1 8" id="KW-0121">Carboxypeptidase</keyword>
<comment type="function">
    <text evidence="8">Broad specificity carboxypetidase that releases amino acids sequentially from the C-terminus, including neutral, aromatic, polar and basic residues.</text>
</comment>
<dbReference type="GO" id="GO:0006508">
    <property type="term" value="P:proteolysis"/>
    <property type="evidence" value="ECO:0007669"/>
    <property type="project" value="UniProtKB-UniRule"/>
</dbReference>
<dbReference type="PROSITE" id="PS52034">
    <property type="entry name" value="PEPTIDASE_M32"/>
    <property type="match status" value="1"/>
</dbReference>
<keyword evidence="12" id="KW-1185">Reference proteome</keyword>
<accession>A0A841Q017</accession>
<evidence type="ECO:0000256" key="2">
    <source>
        <dbReference type="ARBA" id="ARBA00022670"/>
    </source>
</evidence>
<dbReference type="PRINTS" id="PR00998">
    <property type="entry name" value="CRBOXYPTASET"/>
</dbReference>
<dbReference type="EMBL" id="JACHHJ010000004">
    <property type="protein sequence ID" value="MBB6450803.1"/>
    <property type="molecule type" value="Genomic_DNA"/>
</dbReference>
<keyword evidence="3 8" id="KW-0479">Metal-binding</keyword>
<evidence type="ECO:0000256" key="3">
    <source>
        <dbReference type="ARBA" id="ARBA00022723"/>
    </source>
</evidence>
<keyword evidence="9" id="KW-0862">Zinc</keyword>
<gene>
    <name evidence="11" type="ORF">HNR44_002793</name>
</gene>
<evidence type="ECO:0000313" key="11">
    <source>
        <dbReference type="EMBL" id="MBB6450803.1"/>
    </source>
</evidence>
<keyword evidence="4 8" id="KW-0378">Hydrolase</keyword>
<dbReference type="Pfam" id="PF02074">
    <property type="entry name" value="Peptidase_M32"/>
    <property type="match status" value="1"/>
</dbReference>
<dbReference type="GO" id="GO:0004181">
    <property type="term" value="F:metallocarboxypeptidase activity"/>
    <property type="evidence" value="ECO:0007669"/>
    <property type="project" value="UniProtKB-UniRule"/>
</dbReference>
<dbReference type="SUPFAM" id="SSF55486">
    <property type="entry name" value="Metalloproteases ('zincins'), catalytic domain"/>
    <property type="match status" value="1"/>
</dbReference>
<comment type="caution">
    <text evidence="11">The sequence shown here is derived from an EMBL/GenBank/DDBJ whole genome shotgun (WGS) entry which is preliminary data.</text>
</comment>
<dbReference type="AlphaFoldDB" id="A0A841Q017"/>
<evidence type="ECO:0000256" key="5">
    <source>
        <dbReference type="ARBA" id="ARBA00023049"/>
    </source>
</evidence>
<organism evidence="11 12">
    <name type="scientific">Geomicrobium halophilum</name>
    <dbReference type="NCBI Taxonomy" id="549000"/>
    <lineage>
        <taxon>Bacteria</taxon>
        <taxon>Bacillati</taxon>
        <taxon>Bacillota</taxon>
        <taxon>Bacilli</taxon>
        <taxon>Bacillales</taxon>
        <taxon>Geomicrobium</taxon>
    </lineage>
</organism>
<dbReference type="PIRSF" id="PIRSF006615">
    <property type="entry name" value="Zn_crbxpep_Taq"/>
    <property type="match status" value="1"/>
</dbReference>
<evidence type="ECO:0000256" key="8">
    <source>
        <dbReference type="PIRNR" id="PIRNR006615"/>
    </source>
</evidence>
<reference evidence="11 12" key="1">
    <citation type="submission" date="2020-08" db="EMBL/GenBank/DDBJ databases">
        <title>Genomic Encyclopedia of Type Strains, Phase IV (KMG-IV): sequencing the most valuable type-strain genomes for metagenomic binning, comparative biology and taxonomic classification.</title>
        <authorList>
            <person name="Goeker M."/>
        </authorList>
    </citation>
    <scope>NUCLEOTIDE SEQUENCE [LARGE SCALE GENOMIC DNA]</scope>
    <source>
        <strain evidence="11 12">DSM 21769</strain>
    </source>
</reference>
<proteinExistence type="inferred from homology"/>
<feature type="binding site" evidence="9">
    <location>
        <position position="268"/>
    </location>
    <ligand>
        <name>Zn(2+)</name>
        <dbReference type="ChEBI" id="CHEBI:29105"/>
        <note>catalytic</note>
    </ligand>
</feature>
<keyword evidence="5 8" id="KW-0482">Metalloprotease</keyword>
<evidence type="ECO:0000256" key="10">
    <source>
        <dbReference type="PIRSR" id="PIRSR006615-2"/>
    </source>
</evidence>
<dbReference type="PANTHER" id="PTHR34217">
    <property type="entry name" value="METAL-DEPENDENT CARBOXYPEPTIDASE"/>
    <property type="match status" value="1"/>
</dbReference>
<dbReference type="InterPro" id="IPR001333">
    <property type="entry name" value="Peptidase_M32_Taq"/>
</dbReference>
<evidence type="ECO:0000256" key="1">
    <source>
        <dbReference type="ARBA" id="ARBA00022645"/>
    </source>
</evidence>
<dbReference type="Proteomes" id="UP000568839">
    <property type="component" value="Unassembled WGS sequence"/>
</dbReference>
<dbReference type="RefSeq" id="WP_184404866.1">
    <property type="nucleotide sequence ID" value="NZ_JACHHJ010000004.1"/>
</dbReference>
<sequence length="503" mass="58238">MDVEKSEQQFKDILKKRNHYQQISRLLSWDTQTGAPKKGAEQRAEVNGSISAELFRLSISEEMKKSLDELKKADLQSEVLKKSVEECAKEYNKNNKIPEDEYKDYVILKSNAATVWEEAKENDDFSLLEPYLEKLVEYNKCFIEYLGYEDHPYDPLLDNFEPGVFVKTIDRLFAQLKERLIPLVEAVRKSPHQPQTDFLFQSFSKENQRALSKCFLEKIGYDFESGRLDESLHPFTMALHSEDVRVTTHFKEEDVLSGLLSTIHEGGHALYEQNIATELKDTPMAEGTSFGIHESQSLLWEKFIGQNKNFWKAMYPLLIEHSDGQFTDVSFDDYFFALNEAKPSFIRVDADELTYCLHIIVRYELEKGIFEGNIEVHELPKLWNDKMEEYLGIRPSTDREGVLQDAHWAGGEFGYFPSYALGYIYAAQLKEVLVKDVPMYDEKLLHGDFTPIKAWLTKNVHQHGKLKTPAEIIQETTGGSIDAEPLLNYLETKYSDLYQLKNH</sequence>
<comment type="similarity">
    <text evidence="7 8">Belongs to the peptidase M32 family.</text>
</comment>
<evidence type="ECO:0000256" key="9">
    <source>
        <dbReference type="PIRSR" id="PIRSR006615-1"/>
    </source>
</evidence>
<name>A0A841Q017_9BACL</name>
<feature type="binding site" evidence="9">
    <location>
        <position position="294"/>
    </location>
    <ligand>
        <name>Zn(2+)</name>
        <dbReference type="ChEBI" id="CHEBI:29105"/>
        <note>catalytic</note>
    </ligand>
</feature>
<comment type="cofactor">
    <cofactor evidence="9">
        <name>Zn(2+)</name>
        <dbReference type="ChEBI" id="CHEBI:29105"/>
    </cofactor>
    <text evidence="9">Binds 1 zinc ion per subunit.</text>
</comment>
<evidence type="ECO:0000256" key="6">
    <source>
        <dbReference type="ARBA" id="ARBA00052755"/>
    </source>
</evidence>
<feature type="active site" description="Proton donor/acceptor" evidence="10">
    <location>
        <position position="265"/>
    </location>
</feature>
<keyword evidence="2 8" id="KW-0645">Protease</keyword>
<dbReference type="GO" id="GO:0008270">
    <property type="term" value="F:zinc ion binding"/>
    <property type="evidence" value="ECO:0007669"/>
    <property type="project" value="UniProtKB-ARBA"/>
</dbReference>
<dbReference type="FunFam" id="1.10.1370.30:FF:000003">
    <property type="entry name" value="Thermostable carboxypeptidase 1"/>
    <property type="match status" value="1"/>
</dbReference>
<dbReference type="CDD" id="cd06460">
    <property type="entry name" value="M32_Taq"/>
    <property type="match status" value="1"/>
</dbReference>
<dbReference type="Gene3D" id="1.10.1370.30">
    <property type="match status" value="1"/>
</dbReference>
<evidence type="ECO:0000256" key="4">
    <source>
        <dbReference type="ARBA" id="ARBA00022801"/>
    </source>
</evidence>
<comment type="catalytic activity">
    <reaction evidence="6 8">
        <text>Release of a C-terminal amino acid with broad specificity, except for -Pro.</text>
        <dbReference type="EC" id="3.4.17.19"/>
    </reaction>
</comment>
<feature type="binding site" evidence="9">
    <location>
        <position position="264"/>
    </location>
    <ligand>
        <name>Zn(2+)</name>
        <dbReference type="ChEBI" id="CHEBI:29105"/>
        <note>catalytic</note>
    </ligand>
</feature>
<dbReference type="EC" id="3.4.17.19" evidence="8"/>
<dbReference type="PANTHER" id="PTHR34217:SF1">
    <property type="entry name" value="CARBOXYPEPTIDASE 1"/>
    <property type="match status" value="1"/>
</dbReference>